<dbReference type="PANTHER" id="PTHR12436:SF17">
    <property type="entry name" value="SAC3 FAMILY PROTEIN B"/>
    <property type="match status" value="1"/>
</dbReference>
<dbReference type="EMBL" id="JBHFFA010000001">
    <property type="protein sequence ID" value="KAL2653259.1"/>
    <property type="molecule type" value="Genomic_DNA"/>
</dbReference>
<dbReference type="FunFam" id="1.25.40.990:FF:000004">
    <property type="entry name" value="Putative peptidase C48 domain family protein"/>
    <property type="match status" value="1"/>
</dbReference>
<proteinExistence type="predicted"/>
<evidence type="ECO:0000259" key="3">
    <source>
        <dbReference type="PROSITE" id="PS50250"/>
    </source>
</evidence>
<feature type="compositionally biased region" description="Basic and acidic residues" evidence="2">
    <location>
        <begin position="195"/>
        <end position="205"/>
    </location>
</feature>
<evidence type="ECO:0000313" key="4">
    <source>
        <dbReference type="EMBL" id="KAL2653259.1"/>
    </source>
</evidence>
<dbReference type="Gene3D" id="1.25.40.990">
    <property type="match status" value="1"/>
</dbReference>
<dbReference type="PANTHER" id="PTHR12436">
    <property type="entry name" value="80 KDA MCM3-ASSOCIATED PROTEIN"/>
    <property type="match status" value="1"/>
</dbReference>
<feature type="compositionally biased region" description="Polar residues" evidence="2">
    <location>
        <begin position="65"/>
        <end position="80"/>
    </location>
</feature>
<feature type="coiled-coil region" evidence="1">
    <location>
        <begin position="679"/>
        <end position="706"/>
    </location>
</feature>
<accession>A0ABD1ZSG4</accession>
<feature type="domain" description="PCI" evidence="3">
    <location>
        <begin position="372"/>
        <end position="556"/>
    </location>
</feature>
<evidence type="ECO:0000313" key="5">
    <source>
        <dbReference type="Proteomes" id="UP001605036"/>
    </source>
</evidence>
<protein>
    <recommendedName>
        <fullName evidence="3">PCI domain-containing protein</fullName>
    </recommendedName>
</protein>
<keyword evidence="1" id="KW-0175">Coiled coil</keyword>
<sequence length="1505" mass="169134">MEQPIVFGRGSQVSRSSERAAVSDRGIAGGSLRRGRDRPRTPSPTALKQQAFASQLGGRGLARSPGQQQSFRGYTKPSDSQQFGQQQVGRGQGRGTDQQQFGQQLGRGYGRSHEQQQSATQQKENAKTPDQQREEEAAKARRLVRFREEKKFSGPPARQGTKPGPVERQAPRTSPIAGRGTPLESGNKSSQDGSLGKREPTPVRRPDAIIDDLAELDGQENLTAEAILGVCPDMCPETERDERERKGDLDRFERVEGDRNQTSVDLAVKKYTRTAEKDAVLIRPLHVLKSTMSYLLSLLEREHDDDLLSVHNFLWDRMRAVRMDLRMQHIFGEDAIRMHEQMIRFHIVAMHELCEYVQGEAGVSEGFNAHLNIEQMNKTSVDLFQMYDDHRKRGISVPSEAEFRGYYALLKLDKHPGYRVEPAELSLDLAKMSPDIRKSPQVFFAREVARACRGSNYVAFFRLSRKASYLQACLMHAHFAKLRTQALASLHSGLQKNQGIPLEKITDWLGMEEEDGMEDLVRYHGFSIKLYEVPYMVKEGPFLNKDKDFPTSRSQLVEAKRSALIADDVQSGKILDVVPDAGSKLRKIESLRRNEVKERPSWVDGIPTVSHVETSVNIPVFEPVGSFADTVEEDMPDYEEEQPSQSEVVVEIPRPPIVYMIPVSVKSPTKRTNEEDEAKQKKKRRMEEIQFEAEEHERRRLKHEADAAAGRAVRQALAAEARRQEEKLRGAAYKAEADIGKQRLWFRKWRRRAVAKALERQLKLERAEAALNTLSLGVSLRKPQVAGGDFLSVNERRAYLEQFMEERAVKLQRFWATVKVPRLVLPILHQINPSEKFLYWSVLLSAEGSSVGDWVRSKISSKGLPKVAEGSARGCALGVEVADEKKIFFYDEDGSTMGLWYTAKEVAYGRVRADPDFSFHGTSGLIFVTKADESVSSEQARFHTLVQAVADGVSVPLLVLSARADNNDGADAERSSVDKKWDLLLKSGEMSSRKVSKHKVFFIGISSELDDEMTYFNEEALVDGLEWLAGHSPIQPQLRSVFVVDLVQEHLDPHLDLQLKVAPADIRPEHCISVFNKALEKAAEEIKTTGCLVPLNWPPDSRSRSAEERKSLTPETAWNHRRNLESLLASLQSCLLPAFSSVPNFDSGDHLSGQKAKLESVLLEYLSRLEGTSTDNPTMRWEVSRVVQRSCTVGRSRRGPYLIPKWARMFNVLFANRLLLLNRMVPAPVYVSRLVKRAPLELLEFENDFISLSHFTNTAERSFPAEPSLDDLIGVTAYDHERRPRPDALDQSTLLPVRQMRTPLGGGRSRVVADNYQFPSTPTSTPEVSVKSVNLKKGLAPDEIQKQDPGSYITQREADWLVFRASLAVPEHVQLEVTEAELLLDEMIQELDMWESSLTHDHPDTAVSRESPDRLNREAINAADGQDVLAMHVPSHQRRKPGPRTAELELTDSEILLENLVAEFSKASGKIEASPSKSNDCSSAEHMLEYNHVQTAGTGAALGIS</sequence>
<dbReference type="Proteomes" id="UP001605036">
    <property type="component" value="Unassembled WGS sequence"/>
</dbReference>
<dbReference type="InterPro" id="IPR000717">
    <property type="entry name" value="PCI_dom"/>
</dbReference>
<comment type="caution">
    <text evidence="4">The sequence shown here is derived from an EMBL/GenBank/DDBJ whole genome shotgun (WGS) entry which is preliminary data.</text>
</comment>
<feature type="compositionally biased region" description="Basic and acidic residues" evidence="2">
    <location>
        <begin position="124"/>
        <end position="152"/>
    </location>
</feature>
<feature type="compositionally biased region" description="Polar residues" evidence="2">
    <location>
        <begin position="184"/>
        <end position="193"/>
    </location>
</feature>
<dbReference type="InterPro" id="IPR005062">
    <property type="entry name" value="SAC3/GANP/THP3_conserved"/>
</dbReference>
<dbReference type="PROSITE" id="PS50250">
    <property type="entry name" value="PCI"/>
    <property type="match status" value="1"/>
</dbReference>
<reference evidence="4 5" key="1">
    <citation type="submission" date="2024-09" db="EMBL/GenBank/DDBJ databases">
        <title>Chromosome-scale assembly of Riccia fluitans.</title>
        <authorList>
            <person name="Paukszto L."/>
            <person name="Sawicki J."/>
            <person name="Karawczyk K."/>
            <person name="Piernik-Szablinska J."/>
            <person name="Szczecinska M."/>
            <person name="Mazdziarz M."/>
        </authorList>
    </citation>
    <scope>NUCLEOTIDE SEQUENCE [LARGE SCALE GENOMIC DNA]</scope>
    <source>
        <strain evidence="4">Rf_01</strain>
        <tissue evidence="4">Aerial parts of the thallus</tissue>
    </source>
</reference>
<evidence type="ECO:0000256" key="2">
    <source>
        <dbReference type="SAM" id="MobiDB-lite"/>
    </source>
</evidence>
<organism evidence="4 5">
    <name type="scientific">Riccia fluitans</name>
    <dbReference type="NCBI Taxonomy" id="41844"/>
    <lineage>
        <taxon>Eukaryota</taxon>
        <taxon>Viridiplantae</taxon>
        <taxon>Streptophyta</taxon>
        <taxon>Embryophyta</taxon>
        <taxon>Marchantiophyta</taxon>
        <taxon>Marchantiopsida</taxon>
        <taxon>Marchantiidae</taxon>
        <taxon>Marchantiales</taxon>
        <taxon>Ricciaceae</taxon>
        <taxon>Riccia</taxon>
    </lineage>
</organism>
<feature type="compositionally biased region" description="Polar residues" evidence="2">
    <location>
        <begin position="43"/>
        <end position="53"/>
    </location>
</feature>
<evidence type="ECO:0000256" key="1">
    <source>
        <dbReference type="SAM" id="Coils"/>
    </source>
</evidence>
<feature type="compositionally biased region" description="Low complexity" evidence="2">
    <location>
        <begin position="81"/>
        <end position="106"/>
    </location>
</feature>
<name>A0ABD1ZSG4_9MARC</name>
<keyword evidence="5" id="KW-1185">Reference proteome</keyword>
<dbReference type="InterPro" id="IPR045107">
    <property type="entry name" value="SAC3/GANP/THP3"/>
</dbReference>
<dbReference type="Pfam" id="PF03399">
    <property type="entry name" value="SAC3_GANP"/>
    <property type="match status" value="1"/>
</dbReference>
<feature type="region of interest" description="Disordered" evidence="2">
    <location>
        <begin position="1"/>
        <end position="205"/>
    </location>
</feature>
<gene>
    <name evidence="4" type="ORF">R1flu_021387</name>
</gene>